<gene>
    <name evidence="2" type="ordered locus">Meso_3670</name>
</gene>
<accession>Q11C37</accession>
<proteinExistence type="predicted"/>
<dbReference type="KEGG" id="mes:Meso_3670"/>
<dbReference type="HOGENOM" id="CLU_093446_1_0_5"/>
<keyword evidence="1" id="KW-0472">Membrane</keyword>
<dbReference type="EMBL" id="CP000390">
    <property type="protein sequence ID" value="ABG65038.1"/>
    <property type="molecule type" value="Genomic_DNA"/>
</dbReference>
<sequence precursor="true">MNSIAKAETSGIAAQAVKRSERGAEAFARAARHSRRVRVLKFVLPAVAVAISGLFLGYSLIAPTGIHALNLDSATIEGGSLVMHNPSLNGFTSGNLPYSVTAALARQEVGADSGPIELEKIQATLPIDSGRQALVTAGGGVFNQATNQLLLNNAITVESNAGISAQLKSAAVDMSSGNLSTDEPVDIEVNGMRVRAKSFHTVDGLERLVFENGVRLEIDPASVRRAQEEGTAGDG</sequence>
<dbReference type="STRING" id="266779.Meso_3670"/>
<dbReference type="AlphaFoldDB" id="Q11C37"/>
<evidence type="ECO:0000313" key="2">
    <source>
        <dbReference type="EMBL" id="ABG65038.1"/>
    </source>
</evidence>
<dbReference type="OrthoDB" id="7873824at2"/>
<keyword evidence="1" id="KW-1133">Transmembrane helix</keyword>
<dbReference type="InterPro" id="IPR010664">
    <property type="entry name" value="LipoPS_assembly_LptC-rel"/>
</dbReference>
<evidence type="ECO:0000256" key="1">
    <source>
        <dbReference type="SAM" id="Phobius"/>
    </source>
</evidence>
<keyword evidence="1" id="KW-0812">Transmembrane</keyword>
<reference evidence="2" key="1">
    <citation type="submission" date="2006-06" db="EMBL/GenBank/DDBJ databases">
        <title>Complete sequence of chromosome of Chelativorans sp. BNC1.</title>
        <authorList>
            <consortium name="US DOE Joint Genome Institute"/>
            <person name="Copeland A."/>
            <person name="Lucas S."/>
            <person name="Lapidus A."/>
            <person name="Barry K."/>
            <person name="Detter J.C."/>
            <person name="Glavina del Rio T."/>
            <person name="Hammon N."/>
            <person name="Israni S."/>
            <person name="Dalin E."/>
            <person name="Tice H."/>
            <person name="Pitluck S."/>
            <person name="Chertkov O."/>
            <person name="Brettin T."/>
            <person name="Bruce D."/>
            <person name="Han C."/>
            <person name="Tapia R."/>
            <person name="Gilna P."/>
            <person name="Schmutz J."/>
            <person name="Larimer F."/>
            <person name="Land M."/>
            <person name="Hauser L."/>
            <person name="Kyrpides N."/>
            <person name="Mikhailova N."/>
            <person name="Richardson P."/>
        </authorList>
    </citation>
    <scope>NUCLEOTIDE SEQUENCE</scope>
    <source>
        <strain evidence="2">BNC1</strain>
    </source>
</reference>
<dbReference type="Pfam" id="PF06835">
    <property type="entry name" value="LptC"/>
    <property type="match status" value="1"/>
</dbReference>
<evidence type="ECO:0008006" key="3">
    <source>
        <dbReference type="Google" id="ProtNLM"/>
    </source>
</evidence>
<name>Q11C37_CHESB</name>
<feature type="transmembrane region" description="Helical" evidence="1">
    <location>
        <begin position="39"/>
        <end position="61"/>
    </location>
</feature>
<organism evidence="2">
    <name type="scientific">Chelativorans sp. (strain BNC1)</name>
    <dbReference type="NCBI Taxonomy" id="266779"/>
    <lineage>
        <taxon>Bacteria</taxon>
        <taxon>Pseudomonadati</taxon>
        <taxon>Pseudomonadota</taxon>
        <taxon>Alphaproteobacteria</taxon>
        <taxon>Hyphomicrobiales</taxon>
        <taxon>Phyllobacteriaceae</taxon>
        <taxon>Chelativorans</taxon>
    </lineage>
</organism>
<protein>
    <recommendedName>
        <fullName evidence="3">LPS export ABC transporter periplasmic protein LptC</fullName>
    </recommendedName>
</protein>
<dbReference type="eggNOG" id="COG5375">
    <property type="taxonomic scope" value="Bacteria"/>
</dbReference>